<accession>A0A6J7J6Z6</accession>
<protein>
    <submittedName>
        <fullName evidence="2">Unannotated protein</fullName>
    </submittedName>
</protein>
<dbReference type="InterPro" id="IPR053143">
    <property type="entry name" value="Arylsulfate_ST"/>
</dbReference>
<feature type="compositionally biased region" description="Pro residues" evidence="1">
    <location>
        <begin position="563"/>
        <end position="582"/>
    </location>
</feature>
<feature type="region of interest" description="Disordered" evidence="1">
    <location>
        <begin position="524"/>
        <end position="588"/>
    </location>
</feature>
<dbReference type="PANTHER" id="PTHR35340">
    <property type="entry name" value="PQQ ENZYME REPEAT PROTEIN-RELATED"/>
    <property type="match status" value="1"/>
</dbReference>
<evidence type="ECO:0000256" key="1">
    <source>
        <dbReference type="SAM" id="MobiDB-lite"/>
    </source>
</evidence>
<dbReference type="PANTHER" id="PTHR35340:SF5">
    <property type="entry name" value="ASST-DOMAIN-CONTAINING PROTEIN"/>
    <property type="match status" value="1"/>
</dbReference>
<proteinExistence type="predicted"/>
<organism evidence="2">
    <name type="scientific">freshwater metagenome</name>
    <dbReference type="NCBI Taxonomy" id="449393"/>
    <lineage>
        <taxon>unclassified sequences</taxon>
        <taxon>metagenomes</taxon>
        <taxon>ecological metagenomes</taxon>
    </lineage>
</organism>
<dbReference type="AlphaFoldDB" id="A0A6J7J6Z6"/>
<name>A0A6J7J6Z6_9ZZZZ</name>
<gene>
    <name evidence="2" type="ORF">UFOPK3662_01752</name>
</gene>
<dbReference type="Pfam" id="PF14269">
    <property type="entry name" value="Arylsulfotran_2"/>
    <property type="match status" value="1"/>
</dbReference>
<dbReference type="InterPro" id="IPR039535">
    <property type="entry name" value="ASST-like"/>
</dbReference>
<feature type="compositionally biased region" description="Polar residues" evidence="1">
    <location>
        <begin position="531"/>
        <end position="541"/>
    </location>
</feature>
<dbReference type="EMBL" id="CAFBMW010000012">
    <property type="protein sequence ID" value="CAB4939025.1"/>
    <property type="molecule type" value="Genomic_DNA"/>
</dbReference>
<evidence type="ECO:0000313" key="2">
    <source>
        <dbReference type="EMBL" id="CAB4939025.1"/>
    </source>
</evidence>
<reference evidence="2" key="1">
    <citation type="submission" date="2020-05" db="EMBL/GenBank/DDBJ databases">
        <authorList>
            <person name="Chiriac C."/>
            <person name="Salcher M."/>
            <person name="Ghai R."/>
            <person name="Kavagutti S V."/>
        </authorList>
    </citation>
    <scope>NUCLEOTIDE SEQUENCE</scope>
</reference>
<sequence>MRAHLRALLCTTALATAALHVGPGAPAPAQGADALSLGVTDGARMYPGYSPTTSRYAVHAAPDGSVRVEVTGATDVWFDGVPDADGTATFADVVPGEEISVFVATSSGRRTHALHVLPPTFPTLEAESTGAPVEPGNIALTLDSFVGPSAPRFEAVVDRNGVPVHVRAHSERSIDLKLAANGRFTVHRDTTTPGRTGRALVELDDRFQEVRRHETSGLVDTDDHDSLVLPDGSRWLLAYEPNPATGLVDSVIQHLAPDGELRWQWTSAPYADETAVPGNPDYSHINSIDVQPNGDVLASFRNLSSVFLIRPGADDEVVWKLGGRDSDFTFPALSDGSADVGPCAQHSASILPNGNVLLFDNGSSEFFGQPLCVDQQDPQRGSVERPTSRVVEFSLSDGTATPVRTYGETSRFAWFMGSAARMPGGNVLIGWSSATESIASETDAQGGTVWRLRDTRERVGDAATDPSPYITYRAALVPARDGFDPAVVLDGPADGVAVPQGSEVPVSFSCTDRGGSTLQTCDGPAGRRLDTSTPGTRTWSVTARDGSGRTTTRTRSYTVLAPPTDPPATPPTPVPTTTPVDPPVVTNPAPARADLSIRVPGARWVGAAGLLPEAQDLRASVRPGRTVPVTVRVTNTGGTRGRFVLRAPASLARGALEAAYVHRGSVRTRALDRDGWRTPPLAPGESLRLSVRVVARPSARPGRSALRVTAGSGAGRDRVRLIVRVRPRV</sequence>